<dbReference type="PROSITE" id="PS50088">
    <property type="entry name" value="ANK_REPEAT"/>
    <property type="match status" value="1"/>
</dbReference>
<dbReference type="AlphaFoldDB" id="A0A819ENX8"/>
<dbReference type="PANTHER" id="PTHR24184:SF11">
    <property type="entry name" value="ANKYRIN REPEAT AND SOCS BOX CONTAINING 3"/>
    <property type="match status" value="1"/>
</dbReference>
<name>A0A819ENX8_9BILA</name>
<dbReference type="PANTHER" id="PTHR24184">
    <property type="entry name" value="SI:CH211-189E2.2"/>
    <property type="match status" value="1"/>
</dbReference>
<sequence>MHAAKSKQKTSPSSVSKSKSTNAASALKTSSEEASSSKSLPLQNVTPNEQLHNSPAVEDSAITSSTATRTSDFYCFCRNNEIEAVIALLPTLTLDEVNQTEPNGSTALHAAAYHGNQEIVKLLLAKGAQRTIKNLYGCTPYDEAKTDNIKKLFEQGNETRAESEIRFVGEKGPSFEWIFVKSDPSRYASFNRTSLLECGSDEDFQRLCRGIQQHYINEKGPLADVEGIKEIRLFFDEAIKENDPTQIVRAYTAPTEFYTRLNKDMSQLPTHWSGRKHERNIASIMMFHPVFQTLSFTGETYRGMIMSLDDLKEYVVDSVFMNKTFLSTSKERTQAEHFTASHVSSTVFQVICKYSIKYTGTALAIETISKFPDEKEVLILPYAAFKVKSIKNSIKNASGITEITVEEENSVEWPIKKPYQTSHMNTSVEKQTAENQDGNDDRFSQMFKDSQEKGEIDSDDIARWKQTSFGINPSINIYTELRSNVKQSNLSADDLAKWKKDYGLGTKDDDHEHPNIESRDTEAHSKIFTAFNKQSYATLKKSDSKQLSDMEESKTNFDSDSDY</sequence>
<feature type="region of interest" description="Disordered" evidence="2">
    <location>
        <begin position="417"/>
        <end position="444"/>
    </location>
</feature>
<dbReference type="InterPro" id="IPR036770">
    <property type="entry name" value="Ankyrin_rpt-contain_sf"/>
</dbReference>
<gene>
    <name evidence="4" type="ORF">IZO911_LOCUS43681</name>
    <name evidence="5" type="ORF">KXQ929_LOCUS20266</name>
</gene>
<dbReference type="PROSITE" id="PS51996">
    <property type="entry name" value="TR_MART"/>
    <property type="match status" value="1"/>
</dbReference>
<feature type="region of interest" description="Disordered" evidence="2">
    <location>
        <begin position="1"/>
        <end position="63"/>
    </location>
</feature>
<dbReference type="EMBL" id="CAJOBB010001415">
    <property type="protein sequence ID" value="CAF3854050.1"/>
    <property type="molecule type" value="Genomic_DNA"/>
</dbReference>
<feature type="region of interest" description="Disordered" evidence="2">
    <location>
        <begin position="541"/>
        <end position="563"/>
    </location>
</feature>
<keyword evidence="1" id="KW-0040">ANK repeat</keyword>
<dbReference type="Gene3D" id="1.25.40.20">
    <property type="entry name" value="Ankyrin repeat-containing domain"/>
    <property type="match status" value="1"/>
</dbReference>
<dbReference type="InterPro" id="IPR003540">
    <property type="entry name" value="ADP-ribosyltransferase"/>
</dbReference>
<feature type="compositionally biased region" description="Low complexity" evidence="2">
    <location>
        <begin position="9"/>
        <end position="40"/>
    </location>
</feature>
<protein>
    <recommendedName>
        <fullName evidence="3">ADP ribosyltransferase domain-containing protein</fullName>
    </recommendedName>
</protein>
<dbReference type="SUPFAM" id="SSF48403">
    <property type="entry name" value="Ankyrin repeat"/>
    <property type="match status" value="1"/>
</dbReference>
<evidence type="ECO:0000313" key="4">
    <source>
        <dbReference type="EMBL" id="CAF1475122.1"/>
    </source>
</evidence>
<evidence type="ECO:0000313" key="6">
    <source>
        <dbReference type="Proteomes" id="UP000663868"/>
    </source>
</evidence>
<feature type="compositionally biased region" description="Basic and acidic residues" evidence="2">
    <location>
        <begin position="541"/>
        <end position="557"/>
    </location>
</feature>
<dbReference type="SUPFAM" id="SSF56399">
    <property type="entry name" value="ADP-ribosylation"/>
    <property type="match status" value="1"/>
</dbReference>
<evidence type="ECO:0000256" key="2">
    <source>
        <dbReference type="SAM" id="MobiDB-lite"/>
    </source>
</evidence>
<evidence type="ECO:0000313" key="5">
    <source>
        <dbReference type="EMBL" id="CAF3854050.1"/>
    </source>
</evidence>
<dbReference type="SMART" id="SM00248">
    <property type="entry name" value="ANK"/>
    <property type="match status" value="1"/>
</dbReference>
<dbReference type="Pfam" id="PF03496">
    <property type="entry name" value="ADPrib_exo_Tox"/>
    <property type="match status" value="1"/>
</dbReference>
<feature type="domain" description="ADP ribosyltransferase" evidence="3">
    <location>
        <begin position="305"/>
        <end position="408"/>
    </location>
</feature>
<feature type="region of interest" description="Disordered" evidence="2">
    <location>
        <begin position="504"/>
        <end position="523"/>
    </location>
</feature>
<proteinExistence type="predicted"/>
<accession>A0A819ENX8</accession>
<feature type="repeat" description="ANK" evidence="1">
    <location>
        <begin position="103"/>
        <end position="135"/>
    </location>
</feature>
<organism evidence="5 6">
    <name type="scientific">Adineta steineri</name>
    <dbReference type="NCBI Taxonomy" id="433720"/>
    <lineage>
        <taxon>Eukaryota</taxon>
        <taxon>Metazoa</taxon>
        <taxon>Spiralia</taxon>
        <taxon>Gnathifera</taxon>
        <taxon>Rotifera</taxon>
        <taxon>Eurotatoria</taxon>
        <taxon>Bdelloidea</taxon>
        <taxon>Adinetida</taxon>
        <taxon>Adinetidae</taxon>
        <taxon>Adineta</taxon>
    </lineage>
</organism>
<dbReference type="InterPro" id="IPR002110">
    <property type="entry name" value="Ankyrin_rpt"/>
</dbReference>
<reference evidence="5" key="1">
    <citation type="submission" date="2021-02" db="EMBL/GenBank/DDBJ databases">
        <authorList>
            <person name="Nowell W R."/>
        </authorList>
    </citation>
    <scope>NUCLEOTIDE SEQUENCE</scope>
</reference>
<dbReference type="Proteomes" id="UP000663860">
    <property type="component" value="Unassembled WGS sequence"/>
</dbReference>
<feature type="compositionally biased region" description="Polar residues" evidence="2">
    <location>
        <begin position="419"/>
        <end position="436"/>
    </location>
</feature>
<evidence type="ECO:0000256" key="1">
    <source>
        <dbReference type="PROSITE-ProRule" id="PRU00023"/>
    </source>
</evidence>
<dbReference type="GO" id="GO:0005576">
    <property type="term" value="C:extracellular region"/>
    <property type="evidence" value="ECO:0007669"/>
    <property type="project" value="InterPro"/>
</dbReference>
<dbReference type="Proteomes" id="UP000663868">
    <property type="component" value="Unassembled WGS sequence"/>
</dbReference>
<feature type="compositionally biased region" description="Polar residues" evidence="2">
    <location>
        <begin position="41"/>
        <end position="53"/>
    </location>
</feature>
<comment type="caution">
    <text evidence="5">The sequence shown here is derived from an EMBL/GenBank/DDBJ whole genome shotgun (WGS) entry which is preliminary data.</text>
</comment>
<dbReference type="Gene3D" id="3.90.176.10">
    <property type="entry name" value="Toxin ADP-ribosyltransferase, Chain A, domain 1"/>
    <property type="match status" value="1"/>
</dbReference>
<dbReference type="Pfam" id="PF12796">
    <property type="entry name" value="Ank_2"/>
    <property type="match status" value="1"/>
</dbReference>
<evidence type="ECO:0000259" key="3">
    <source>
        <dbReference type="Pfam" id="PF03496"/>
    </source>
</evidence>
<dbReference type="PROSITE" id="PS50297">
    <property type="entry name" value="ANK_REP_REGION"/>
    <property type="match status" value="1"/>
</dbReference>
<dbReference type="EMBL" id="CAJNOE010002252">
    <property type="protein sequence ID" value="CAF1475122.1"/>
    <property type="molecule type" value="Genomic_DNA"/>
</dbReference>